<dbReference type="SMART" id="SM00297">
    <property type="entry name" value="BROMO"/>
    <property type="match status" value="1"/>
</dbReference>
<dbReference type="PROSITE" id="PS50014">
    <property type="entry name" value="BROMODOMAIN_2"/>
    <property type="match status" value="1"/>
</dbReference>
<dbReference type="SUPFAM" id="SSF47370">
    <property type="entry name" value="Bromodomain"/>
    <property type="match status" value="1"/>
</dbReference>
<feature type="coiled-coil region" evidence="3">
    <location>
        <begin position="893"/>
        <end position="927"/>
    </location>
</feature>
<keyword evidence="7" id="KW-1185">Reference proteome</keyword>
<feature type="compositionally biased region" description="Basic and acidic residues" evidence="4">
    <location>
        <begin position="798"/>
        <end position="815"/>
    </location>
</feature>
<dbReference type="Pfam" id="PF03004">
    <property type="entry name" value="Transposase_24"/>
    <property type="match status" value="1"/>
</dbReference>
<reference evidence="6 7" key="2">
    <citation type="submission" date="2020-07" db="EMBL/GenBank/DDBJ databases">
        <title>Genome assembly of wild tea tree DASZ reveals pedigree and selection history of tea varieties.</title>
        <authorList>
            <person name="Zhang W."/>
        </authorList>
    </citation>
    <scope>NUCLEOTIDE SEQUENCE [LARGE SCALE GENOMIC DNA]</scope>
    <source>
        <strain evidence="7">cv. G240</strain>
        <tissue evidence="6">Leaf</tissue>
    </source>
</reference>
<feature type="compositionally biased region" description="Polar residues" evidence="4">
    <location>
        <begin position="54"/>
        <end position="69"/>
    </location>
</feature>
<keyword evidence="3" id="KW-0175">Coiled coil</keyword>
<feature type="region of interest" description="Disordered" evidence="4">
    <location>
        <begin position="47"/>
        <end position="69"/>
    </location>
</feature>
<dbReference type="Gene3D" id="1.20.920.10">
    <property type="entry name" value="Bromodomain-like"/>
    <property type="match status" value="1"/>
</dbReference>
<evidence type="ECO:0000256" key="4">
    <source>
        <dbReference type="SAM" id="MobiDB-lite"/>
    </source>
</evidence>
<evidence type="ECO:0000256" key="1">
    <source>
        <dbReference type="ARBA" id="ARBA00023117"/>
    </source>
</evidence>
<dbReference type="Proteomes" id="UP000593564">
    <property type="component" value="Unassembled WGS sequence"/>
</dbReference>
<feature type="region of interest" description="Disordered" evidence="4">
    <location>
        <begin position="773"/>
        <end position="816"/>
    </location>
</feature>
<comment type="caution">
    <text evidence="6">The sequence shown here is derived from an EMBL/GenBank/DDBJ whole genome shotgun (WGS) entry which is preliminary data.</text>
</comment>
<feature type="region of interest" description="Disordered" evidence="4">
    <location>
        <begin position="112"/>
        <end position="143"/>
    </location>
</feature>
<dbReference type="PANTHER" id="PTHR47809:SF3">
    <property type="entry name" value="CHROMATIN REMODELER BROMODOMAIN FAMILY"/>
    <property type="match status" value="1"/>
</dbReference>
<dbReference type="InterPro" id="IPR004252">
    <property type="entry name" value="Probable_transposase_24"/>
</dbReference>
<evidence type="ECO:0000256" key="3">
    <source>
        <dbReference type="SAM" id="Coils"/>
    </source>
</evidence>
<dbReference type="PROSITE" id="PS00633">
    <property type="entry name" value="BROMODOMAIN_1"/>
    <property type="match status" value="1"/>
</dbReference>
<dbReference type="InterPro" id="IPR001487">
    <property type="entry name" value="Bromodomain"/>
</dbReference>
<accession>A0A7J7HGT3</accession>
<proteinExistence type="predicted"/>
<evidence type="ECO:0000313" key="6">
    <source>
        <dbReference type="EMBL" id="KAF5952053.1"/>
    </source>
</evidence>
<evidence type="ECO:0000256" key="2">
    <source>
        <dbReference type="PROSITE-ProRule" id="PRU00035"/>
    </source>
</evidence>
<feature type="compositionally biased region" description="Low complexity" evidence="4">
    <location>
        <begin position="497"/>
        <end position="511"/>
    </location>
</feature>
<dbReference type="InterPro" id="IPR036427">
    <property type="entry name" value="Bromodomain-like_sf"/>
</dbReference>
<protein>
    <recommendedName>
        <fullName evidence="5">Bromo domain-containing protein</fullName>
    </recommendedName>
</protein>
<feature type="region of interest" description="Disordered" evidence="4">
    <location>
        <begin position="256"/>
        <end position="318"/>
    </location>
</feature>
<feature type="compositionally biased region" description="Polar residues" evidence="4">
    <location>
        <begin position="968"/>
        <end position="982"/>
    </location>
</feature>
<keyword evidence="1 2" id="KW-0103">Bromodomain</keyword>
<name>A0A7J7HGT3_CAMSI</name>
<feature type="compositionally biased region" description="Polar residues" evidence="4">
    <location>
        <begin position="116"/>
        <end position="129"/>
    </location>
</feature>
<organism evidence="6 7">
    <name type="scientific">Camellia sinensis</name>
    <name type="common">Tea plant</name>
    <name type="synonym">Thea sinensis</name>
    <dbReference type="NCBI Taxonomy" id="4442"/>
    <lineage>
        <taxon>Eukaryota</taxon>
        <taxon>Viridiplantae</taxon>
        <taxon>Streptophyta</taxon>
        <taxon>Embryophyta</taxon>
        <taxon>Tracheophyta</taxon>
        <taxon>Spermatophyta</taxon>
        <taxon>Magnoliopsida</taxon>
        <taxon>eudicotyledons</taxon>
        <taxon>Gunneridae</taxon>
        <taxon>Pentapetalae</taxon>
        <taxon>asterids</taxon>
        <taxon>Ericales</taxon>
        <taxon>Theaceae</taxon>
        <taxon>Camellia</taxon>
    </lineage>
</organism>
<evidence type="ECO:0000259" key="5">
    <source>
        <dbReference type="PROSITE" id="PS50014"/>
    </source>
</evidence>
<dbReference type="Pfam" id="PF00439">
    <property type="entry name" value="Bromodomain"/>
    <property type="match status" value="1"/>
</dbReference>
<feature type="compositionally biased region" description="Low complexity" evidence="4">
    <location>
        <begin position="603"/>
        <end position="614"/>
    </location>
</feature>
<feature type="compositionally biased region" description="Basic and acidic residues" evidence="4">
    <location>
        <begin position="288"/>
        <end position="299"/>
    </location>
</feature>
<dbReference type="PANTHER" id="PTHR47809">
    <property type="entry name" value="DNA-BINDING BROMODOMAIN-CONTAINING PROTEIN"/>
    <property type="match status" value="1"/>
</dbReference>
<dbReference type="PRINTS" id="PR00503">
    <property type="entry name" value="BROMODOMAIN"/>
</dbReference>
<dbReference type="EMBL" id="JACBKZ010000004">
    <property type="protein sequence ID" value="KAF5952053.1"/>
    <property type="molecule type" value="Genomic_DNA"/>
</dbReference>
<reference evidence="7" key="1">
    <citation type="journal article" date="2020" name="Nat. Commun.">
        <title>Genome assembly of wild tea tree DASZ reveals pedigree and selection history of tea varieties.</title>
        <authorList>
            <person name="Zhang W."/>
            <person name="Zhang Y."/>
            <person name="Qiu H."/>
            <person name="Guo Y."/>
            <person name="Wan H."/>
            <person name="Zhang X."/>
            <person name="Scossa F."/>
            <person name="Alseekh S."/>
            <person name="Zhang Q."/>
            <person name="Wang P."/>
            <person name="Xu L."/>
            <person name="Schmidt M.H."/>
            <person name="Jia X."/>
            <person name="Li D."/>
            <person name="Zhu A."/>
            <person name="Guo F."/>
            <person name="Chen W."/>
            <person name="Ni D."/>
            <person name="Usadel B."/>
            <person name="Fernie A.R."/>
            <person name="Wen W."/>
        </authorList>
    </citation>
    <scope>NUCLEOTIDE SEQUENCE [LARGE SCALE GENOMIC DNA]</scope>
    <source>
        <strain evidence="7">cv. G240</strain>
    </source>
</reference>
<feature type="domain" description="Bromo" evidence="5">
    <location>
        <begin position="159"/>
        <end position="232"/>
    </location>
</feature>
<feature type="compositionally biased region" description="Basic and acidic residues" evidence="4">
    <location>
        <begin position="130"/>
        <end position="143"/>
    </location>
</feature>
<dbReference type="AlphaFoldDB" id="A0A7J7HGT3"/>
<evidence type="ECO:0000313" key="7">
    <source>
        <dbReference type="Proteomes" id="UP000593564"/>
    </source>
</evidence>
<feature type="region of interest" description="Disordered" evidence="4">
    <location>
        <begin position="942"/>
        <end position="1019"/>
    </location>
</feature>
<gene>
    <name evidence="6" type="ORF">HYC85_009997</name>
</gene>
<feature type="region of interest" description="Disordered" evidence="4">
    <location>
        <begin position="477"/>
        <end position="572"/>
    </location>
</feature>
<sequence>MKRKRGSGKRKSKLAPVVGAKEAVPNIVSLNTQDDLVPDDFDNAEFDSRMEVETPQNGSRSRQQANLQKQKVIDATMGDSMSSSPEMSVAVSANLSKKARSIMTKSSRGFVASSIEPGSNAEQVQNGRTHQKEANSLHQDPQYEKQELKAALEVIKKVMKMDAAEPFNVPVDPVALAIPDYFDIIDTPMDFGTICSNIENGVKYKNSKDVLRDVQYIWDNCYKYNKKGHYILELMKRVKKNFTKSWTEAGLYREQQQEIDGHSDVPPTKSTMSCSIHGHRSPVGSMIDHARHQQQDHADPSGVHPHQPSLRYSQSYHPQQRPCQCQLSSDQHHTCQPKAGTNGVSAGHSHLLPPIESTMRRSPRGHKSLVASMADNPSRSQKNQISMSQPQLHQHQPSVSCIHPYQTQERSCQCPPSSGLQQPFVGTNIANAGAALALRASNRCSLPCRAPMKHGQLSGGDVYSSPPEVSMIRCTKRGPRCSIGPMTDHISHKQQDPIPQSHMQPHQPSSSCVHEHHPQHGTCQGHLSSSQLHPSFDQPQPSQPHAAGAEMSSEEEQSTPPTESIVRCTKRGPRFPVGPMIDYISHIAPIQMQPQQGTCQGNPSSSQPQPSLPLAGIDMGSADSTSIKRKTRGRGPTRCLDVWNTEDKIPIATNALGQPIGLEAPKLVNFLGTMARNGHLAPLNYVDWRAFPDENKEKMWQQVQEKFDIDPNSESWVLKSIGNKWKNWKALLKANHYNRHTTDEERLADRDERVLPDQWRILISFWNSKEAQERSVTNKASRAQQKTMHTTGTKSFARVREEQREKRPDGKEPSRAELFILTRTRKDGHPVNEASSVIISQLREKASQQQGTSQNGIVEDDVFAEVVGQDRHGRVRYLLGPSPSDLGGPKPSRAEAIRMVSEANVEVRELKNKMSSMEQTCAQMAAQMTTMMSMMSTMQKKSPEKHLPNAVGSPPEPLNAEQMFPINSEGSQEVQVHSSSVRQGAPSLQLPLIHEKQKTATKRGRKPNKNVAKVTRKRR</sequence>
<feature type="compositionally biased region" description="Polar residues" evidence="4">
    <location>
        <begin position="773"/>
        <end position="794"/>
    </location>
</feature>
<feature type="region of interest" description="Disordered" evidence="4">
    <location>
        <begin position="594"/>
        <end position="635"/>
    </location>
</feature>
<feature type="compositionally biased region" description="Polar residues" evidence="4">
    <location>
        <begin position="521"/>
        <end position="540"/>
    </location>
</feature>
<feature type="compositionally biased region" description="Basic residues" evidence="4">
    <location>
        <begin position="999"/>
        <end position="1019"/>
    </location>
</feature>
<dbReference type="InterPro" id="IPR018359">
    <property type="entry name" value="Bromodomain_CS"/>
</dbReference>